<feature type="transmembrane region" description="Helical" evidence="7">
    <location>
        <begin position="36"/>
        <end position="61"/>
    </location>
</feature>
<sequence length="521" mass="55034">MTEKAAAAEAVEDAGLTQPISGTNPEEDAPMSKAEIWLLNLSTIPIMFLSLLDASIISTAVPRISAEFHSISDIGWYGAAYQLANASLQPLTGKLFTYLPLKETFLSFFVIFEIGSLICGSAQASHTLIIGRAVAGLGAAGITNGVLAMVAASVPMAQRPAIIGLGMGISQIGGLLGPLIGGFYINLPAGALCALPLFFIHIPRPAGFKINLQIALHFAWNKLDLTGLCLLAPAVIMVLMALQYGSNGHPWSGPLVIGLLSGAAVAFLIFSWTTCYKGDDAILPPRIVCKRIVLCSCLVMAFGVATTFCATFFLPVYFQTVEGASPLISGTYLLPTIVSQIIAAVTSVGKTGYYLPWSIASGALITLGSGLISTYTPETSKITWIAFQIVLGAGRGLGMQMPIIALQNYLADKDIAMGTSFLMFGHTMGAAIFLSLAQTIFLIGLRTLIPRYAPSVDPESLIHGDLNAANLTAGNRTEEAQVLLAVSRSINRVFYMTAGAGFAAFVLAFGIGWKDIRQAKR</sequence>
<keyword evidence="10" id="KW-1185">Reference proteome</keyword>
<dbReference type="GO" id="GO:0005886">
    <property type="term" value="C:plasma membrane"/>
    <property type="evidence" value="ECO:0007669"/>
    <property type="project" value="TreeGrafter"/>
</dbReference>
<comment type="similarity">
    <text evidence="2">Belongs to the major facilitator superfamily. TCR/Tet family.</text>
</comment>
<feature type="transmembrane region" description="Helical" evidence="7">
    <location>
        <begin position="183"/>
        <end position="202"/>
    </location>
</feature>
<accession>A0AAJ0FD20</accession>
<organism evidence="9 10">
    <name type="scientific">Echria macrotheca</name>
    <dbReference type="NCBI Taxonomy" id="438768"/>
    <lineage>
        <taxon>Eukaryota</taxon>
        <taxon>Fungi</taxon>
        <taxon>Dikarya</taxon>
        <taxon>Ascomycota</taxon>
        <taxon>Pezizomycotina</taxon>
        <taxon>Sordariomycetes</taxon>
        <taxon>Sordariomycetidae</taxon>
        <taxon>Sordariales</taxon>
        <taxon>Schizotheciaceae</taxon>
        <taxon>Echria</taxon>
    </lineage>
</organism>
<dbReference type="InterPro" id="IPR011701">
    <property type="entry name" value="MFS"/>
</dbReference>
<dbReference type="InterPro" id="IPR020846">
    <property type="entry name" value="MFS_dom"/>
</dbReference>
<protein>
    <submittedName>
        <fullName evidence="9">HC-toxin efflux carrier TOXA</fullName>
    </submittedName>
</protein>
<feature type="transmembrane region" description="Helical" evidence="7">
    <location>
        <begin position="223"/>
        <end position="245"/>
    </location>
</feature>
<dbReference type="Gene3D" id="1.20.1250.20">
    <property type="entry name" value="MFS general substrate transporter like domains"/>
    <property type="match status" value="1"/>
</dbReference>
<dbReference type="PRINTS" id="PR01036">
    <property type="entry name" value="TCRTETB"/>
</dbReference>
<dbReference type="EMBL" id="MU839831">
    <property type="protein sequence ID" value="KAK1756720.1"/>
    <property type="molecule type" value="Genomic_DNA"/>
</dbReference>
<comment type="caution">
    <text evidence="9">The sequence shown here is derived from an EMBL/GenBank/DDBJ whole genome shotgun (WGS) entry which is preliminary data.</text>
</comment>
<evidence type="ECO:0000256" key="2">
    <source>
        <dbReference type="ARBA" id="ARBA00007520"/>
    </source>
</evidence>
<feature type="transmembrane region" description="Helical" evidence="7">
    <location>
        <begin position="353"/>
        <end position="372"/>
    </location>
</feature>
<evidence type="ECO:0000256" key="5">
    <source>
        <dbReference type="ARBA" id="ARBA00023136"/>
    </source>
</evidence>
<evidence type="ECO:0000256" key="1">
    <source>
        <dbReference type="ARBA" id="ARBA00004141"/>
    </source>
</evidence>
<name>A0AAJ0FD20_9PEZI</name>
<evidence type="ECO:0000259" key="8">
    <source>
        <dbReference type="PROSITE" id="PS50850"/>
    </source>
</evidence>
<feature type="transmembrane region" description="Helical" evidence="7">
    <location>
        <begin position="324"/>
        <end position="346"/>
    </location>
</feature>
<dbReference type="SUPFAM" id="SSF103473">
    <property type="entry name" value="MFS general substrate transporter"/>
    <property type="match status" value="1"/>
</dbReference>
<keyword evidence="4 7" id="KW-1133">Transmembrane helix</keyword>
<feature type="transmembrane region" description="Helical" evidence="7">
    <location>
        <begin position="129"/>
        <end position="154"/>
    </location>
</feature>
<evidence type="ECO:0000256" key="3">
    <source>
        <dbReference type="ARBA" id="ARBA00022692"/>
    </source>
</evidence>
<feature type="domain" description="Major facilitator superfamily (MFS) profile" evidence="8">
    <location>
        <begin position="39"/>
        <end position="516"/>
    </location>
</feature>
<keyword evidence="3 7" id="KW-0812">Transmembrane</keyword>
<evidence type="ECO:0000313" key="10">
    <source>
        <dbReference type="Proteomes" id="UP001239445"/>
    </source>
</evidence>
<dbReference type="PANTHER" id="PTHR23501">
    <property type="entry name" value="MAJOR FACILITATOR SUPERFAMILY"/>
    <property type="match status" value="1"/>
</dbReference>
<feature type="transmembrane region" description="Helical" evidence="7">
    <location>
        <begin position="251"/>
        <end position="272"/>
    </location>
</feature>
<evidence type="ECO:0000256" key="7">
    <source>
        <dbReference type="SAM" id="Phobius"/>
    </source>
</evidence>
<feature type="transmembrane region" description="Helical" evidence="7">
    <location>
        <begin position="384"/>
        <end position="409"/>
    </location>
</feature>
<feature type="transmembrane region" description="Helical" evidence="7">
    <location>
        <begin position="421"/>
        <end position="445"/>
    </location>
</feature>
<reference evidence="9" key="1">
    <citation type="submission" date="2023-06" db="EMBL/GenBank/DDBJ databases">
        <title>Genome-scale phylogeny and comparative genomics of the fungal order Sordariales.</title>
        <authorList>
            <consortium name="Lawrence Berkeley National Laboratory"/>
            <person name="Hensen N."/>
            <person name="Bonometti L."/>
            <person name="Westerberg I."/>
            <person name="Brannstrom I.O."/>
            <person name="Guillou S."/>
            <person name="Cros-Aarteil S."/>
            <person name="Calhoun S."/>
            <person name="Haridas S."/>
            <person name="Kuo A."/>
            <person name="Mondo S."/>
            <person name="Pangilinan J."/>
            <person name="Riley R."/>
            <person name="Labutti K."/>
            <person name="Andreopoulos B."/>
            <person name="Lipzen A."/>
            <person name="Chen C."/>
            <person name="Yanf M."/>
            <person name="Daum C."/>
            <person name="Ng V."/>
            <person name="Clum A."/>
            <person name="Steindorff A."/>
            <person name="Ohm R."/>
            <person name="Martin F."/>
            <person name="Silar P."/>
            <person name="Natvig D."/>
            <person name="Lalanne C."/>
            <person name="Gautier V."/>
            <person name="Ament-Velasquez S.L."/>
            <person name="Kruys A."/>
            <person name="Hutchinson M.I."/>
            <person name="Powell A.J."/>
            <person name="Barry K."/>
            <person name="Miller A.N."/>
            <person name="Grigoriev I.V."/>
            <person name="Debuchy R."/>
            <person name="Gladieux P."/>
            <person name="Thoren M.H."/>
            <person name="Johannesson H."/>
        </authorList>
    </citation>
    <scope>NUCLEOTIDE SEQUENCE</scope>
    <source>
        <strain evidence="9">PSN4</strain>
    </source>
</reference>
<feature type="transmembrane region" description="Helical" evidence="7">
    <location>
        <begin position="493"/>
        <end position="513"/>
    </location>
</feature>
<gene>
    <name evidence="9" type="ORF">QBC47DRAFT_443232</name>
</gene>
<evidence type="ECO:0000256" key="4">
    <source>
        <dbReference type="ARBA" id="ARBA00022989"/>
    </source>
</evidence>
<dbReference type="PANTHER" id="PTHR23501:SF193">
    <property type="entry name" value="MULTIDRUG TRANSPORTER, PUTATIVE (AFU_ORTHOLOGUE AFUA_8G00940)-RELATED"/>
    <property type="match status" value="1"/>
</dbReference>
<evidence type="ECO:0000256" key="6">
    <source>
        <dbReference type="SAM" id="MobiDB-lite"/>
    </source>
</evidence>
<dbReference type="GO" id="GO:0022857">
    <property type="term" value="F:transmembrane transporter activity"/>
    <property type="evidence" value="ECO:0007669"/>
    <property type="project" value="InterPro"/>
</dbReference>
<dbReference type="Proteomes" id="UP001239445">
    <property type="component" value="Unassembled WGS sequence"/>
</dbReference>
<dbReference type="AlphaFoldDB" id="A0AAJ0FD20"/>
<feature type="transmembrane region" description="Helical" evidence="7">
    <location>
        <begin position="292"/>
        <end position="318"/>
    </location>
</feature>
<feature type="region of interest" description="Disordered" evidence="6">
    <location>
        <begin position="7"/>
        <end position="28"/>
    </location>
</feature>
<feature type="transmembrane region" description="Helical" evidence="7">
    <location>
        <begin position="104"/>
        <end position="123"/>
    </location>
</feature>
<dbReference type="Pfam" id="PF07690">
    <property type="entry name" value="MFS_1"/>
    <property type="match status" value="1"/>
</dbReference>
<dbReference type="PROSITE" id="PS50850">
    <property type="entry name" value="MFS"/>
    <property type="match status" value="1"/>
</dbReference>
<proteinExistence type="inferred from homology"/>
<keyword evidence="5 7" id="KW-0472">Membrane</keyword>
<dbReference type="InterPro" id="IPR036259">
    <property type="entry name" value="MFS_trans_sf"/>
</dbReference>
<comment type="subcellular location">
    <subcellularLocation>
        <location evidence="1">Membrane</location>
        <topology evidence="1">Multi-pass membrane protein</topology>
    </subcellularLocation>
</comment>
<evidence type="ECO:0000313" key="9">
    <source>
        <dbReference type="EMBL" id="KAK1756720.1"/>
    </source>
</evidence>